<gene>
    <name evidence="1" type="ORF">L484_012018</name>
</gene>
<reference evidence="2" key="1">
    <citation type="submission" date="2013-01" db="EMBL/GenBank/DDBJ databases">
        <title>Draft Genome Sequence of a Mulberry Tree, Morus notabilis C.K. Schneid.</title>
        <authorList>
            <person name="He N."/>
            <person name="Zhao S."/>
        </authorList>
    </citation>
    <scope>NUCLEOTIDE SEQUENCE</scope>
</reference>
<organism evidence="1 2">
    <name type="scientific">Morus notabilis</name>
    <dbReference type="NCBI Taxonomy" id="981085"/>
    <lineage>
        <taxon>Eukaryota</taxon>
        <taxon>Viridiplantae</taxon>
        <taxon>Streptophyta</taxon>
        <taxon>Embryophyta</taxon>
        <taxon>Tracheophyta</taxon>
        <taxon>Spermatophyta</taxon>
        <taxon>Magnoliopsida</taxon>
        <taxon>eudicotyledons</taxon>
        <taxon>Gunneridae</taxon>
        <taxon>Pentapetalae</taxon>
        <taxon>rosids</taxon>
        <taxon>fabids</taxon>
        <taxon>Rosales</taxon>
        <taxon>Moraceae</taxon>
        <taxon>Moreae</taxon>
        <taxon>Morus</taxon>
    </lineage>
</organism>
<protein>
    <submittedName>
        <fullName evidence="1">Uncharacterized protein</fullName>
    </submittedName>
</protein>
<proteinExistence type="predicted"/>
<name>W9SBL9_9ROSA</name>
<dbReference type="Proteomes" id="UP000030645">
    <property type="component" value="Unassembled WGS sequence"/>
</dbReference>
<accession>W9SBL9</accession>
<evidence type="ECO:0000313" key="1">
    <source>
        <dbReference type="EMBL" id="EXB97450.1"/>
    </source>
</evidence>
<evidence type="ECO:0000313" key="2">
    <source>
        <dbReference type="Proteomes" id="UP000030645"/>
    </source>
</evidence>
<keyword evidence="2" id="KW-1185">Reference proteome</keyword>
<sequence length="62" mass="6865">MSRRPLLPPKEISTDQLFMQSKEYGGILLVPPKPWAPDQRLSCAPPGDSRVAEKRAFVGTIS</sequence>
<dbReference type="EMBL" id="KE345278">
    <property type="protein sequence ID" value="EXB97450.1"/>
    <property type="molecule type" value="Genomic_DNA"/>
</dbReference>
<dbReference type="AlphaFoldDB" id="W9SBL9"/>